<dbReference type="InterPro" id="IPR043502">
    <property type="entry name" value="DNA/RNA_pol_sf"/>
</dbReference>
<dbReference type="Pfam" id="PF13966">
    <property type="entry name" value="zf-RVT"/>
    <property type="match status" value="1"/>
</dbReference>
<dbReference type="Pfam" id="PF00078">
    <property type="entry name" value="RVT_1"/>
    <property type="match status" value="1"/>
</dbReference>
<protein>
    <recommendedName>
        <fullName evidence="1">Reverse transcriptase domain-containing protein</fullName>
    </recommendedName>
</protein>
<keyword evidence="3" id="KW-1185">Reference proteome</keyword>
<gene>
    <name evidence="2" type="ORF">TSUD_406440</name>
</gene>
<organism evidence="2 3">
    <name type="scientific">Trifolium subterraneum</name>
    <name type="common">Subterranean clover</name>
    <dbReference type="NCBI Taxonomy" id="3900"/>
    <lineage>
        <taxon>Eukaryota</taxon>
        <taxon>Viridiplantae</taxon>
        <taxon>Streptophyta</taxon>
        <taxon>Embryophyta</taxon>
        <taxon>Tracheophyta</taxon>
        <taxon>Spermatophyta</taxon>
        <taxon>Magnoliopsida</taxon>
        <taxon>eudicotyledons</taxon>
        <taxon>Gunneridae</taxon>
        <taxon>Pentapetalae</taxon>
        <taxon>rosids</taxon>
        <taxon>fabids</taxon>
        <taxon>Fabales</taxon>
        <taxon>Fabaceae</taxon>
        <taxon>Papilionoideae</taxon>
        <taxon>50 kb inversion clade</taxon>
        <taxon>NPAAA clade</taxon>
        <taxon>Hologalegina</taxon>
        <taxon>IRL clade</taxon>
        <taxon>Trifolieae</taxon>
        <taxon>Trifolium</taxon>
    </lineage>
</organism>
<feature type="domain" description="Reverse transcriptase" evidence="1">
    <location>
        <begin position="11"/>
        <end position="286"/>
    </location>
</feature>
<reference evidence="3" key="1">
    <citation type="journal article" date="2017" name="Front. Plant Sci.">
        <title>Climate Clever Clovers: New Paradigm to Reduce the Environmental Footprint of Ruminants by Breeding Low Methanogenic Forages Utilizing Haplotype Variation.</title>
        <authorList>
            <person name="Kaur P."/>
            <person name="Appels R."/>
            <person name="Bayer P.E."/>
            <person name="Keeble-Gagnere G."/>
            <person name="Wang J."/>
            <person name="Hirakawa H."/>
            <person name="Shirasawa K."/>
            <person name="Vercoe P."/>
            <person name="Stefanova K."/>
            <person name="Durmic Z."/>
            <person name="Nichols P."/>
            <person name="Revell C."/>
            <person name="Isobe S.N."/>
            <person name="Edwards D."/>
            <person name="Erskine W."/>
        </authorList>
    </citation>
    <scope>NUCLEOTIDE SEQUENCE [LARGE SCALE GENOMIC DNA]</scope>
    <source>
        <strain evidence="3">cv. Daliak</strain>
    </source>
</reference>
<dbReference type="Proteomes" id="UP000242715">
    <property type="component" value="Unassembled WGS sequence"/>
</dbReference>
<dbReference type="PROSITE" id="PS50878">
    <property type="entry name" value="RT_POL"/>
    <property type="match status" value="1"/>
</dbReference>
<evidence type="ECO:0000259" key="1">
    <source>
        <dbReference type="PROSITE" id="PS50878"/>
    </source>
</evidence>
<name>A0A2Z6NX60_TRISU</name>
<dbReference type="PANTHER" id="PTHR33116">
    <property type="entry name" value="REVERSE TRANSCRIPTASE ZINC-BINDING DOMAIN-CONTAINING PROTEIN-RELATED-RELATED"/>
    <property type="match status" value="1"/>
</dbReference>
<dbReference type="CDD" id="cd01650">
    <property type="entry name" value="RT_nLTR_like"/>
    <property type="match status" value="1"/>
</dbReference>
<accession>A0A2Z6NX60</accession>
<proteinExistence type="predicted"/>
<dbReference type="PANTHER" id="PTHR33116:SF78">
    <property type="entry name" value="OS12G0587133 PROTEIN"/>
    <property type="match status" value="1"/>
</dbReference>
<dbReference type="InterPro" id="IPR000477">
    <property type="entry name" value="RT_dom"/>
</dbReference>
<dbReference type="OrthoDB" id="1743609at2759"/>
<dbReference type="AlphaFoldDB" id="A0A2Z6NX60"/>
<dbReference type="SUPFAM" id="SSF56672">
    <property type="entry name" value="DNA/RNA polymerases"/>
    <property type="match status" value="1"/>
</dbReference>
<dbReference type="InterPro" id="IPR026960">
    <property type="entry name" value="RVT-Znf"/>
</dbReference>
<evidence type="ECO:0000313" key="3">
    <source>
        <dbReference type="Proteomes" id="UP000242715"/>
    </source>
</evidence>
<sequence>MKVDVRIMFDQFHGNECLPKGICSYFLTLIPKVSSPQALGDFRPISLLGCLYKLIAKVLAARLSKVLDELIPNSQSAFLKGRQLVDGVVVVNEVIDFARKAGKDCLILKVDFEKAYDSVDWGFLDYMLRRFDFGAKWCAWMKACVCSGNMSVLLNGSPTEEISIRRGLKQGDPLAPFLFLIVAEGLGALMRKAVEIGRFQPFLVGRGNLPVSILQYADDTLCIGQASVENLWALKAILRGFEMASGPKREGGLGVRDLRVMNISLLTKWRWKLLLGGDELWKKVVVARYGAGVLGVALLGEENRWARASVWWRDVCNLDKGLGWFSRVAIKKLGERPLNEVLEGCVDRRSDPRVEFSTHFFVWEEALLQQLLEVISHANITEAEDRWTWILGSADGFSVKSCYVFLEGTLMLHNPRIPTRDNLCRRGVISEEVVFCPLCEEERETSCHLFLHCRVAASIWYGLTRWLGVVVVLPPLVAQSYAGFVGCGSNKKRKKGFSIVWLAFVWALWQARNDRVFNNKEVKVEEVVVYIQRLSWRWFLSNTAKGPCLLYEWVWNPGDCMLR</sequence>
<dbReference type="EMBL" id="DF974475">
    <property type="protein sequence ID" value="GAU48811.1"/>
    <property type="molecule type" value="Genomic_DNA"/>
</dbReference>
<evidence type="ECO:0000313" key="2">
    <source>
        <dbReference type="EMBL" id="GAU48811.1"/>
    </source>
</evidence>